<feature type="region of interest" description="Disordered" evidence="6">
    <location>
        <begin position="242"/>
        <end position="308"/>
    </location>
</feature>
<evidence type="ECO:0000256" key="3">
    <source>
        <dbReference type="ARBA" id="ARBA00022833"/>
    </source>
</evidence>
<dbReference type="PANTHER" id="PTHR46599:SF6">
    <property type="entry name" value="DUAL SPECIFICITY PHOSPHATASE 26"/>
    <property type="match status" value="1"/>
</dbReference>
<dbReference type="Pfam" id="PF13843">
    <property type="entry name" value="DDE_Tnp_1_7"/>
    <property type="match status" value="1"/>
</dbReference>
<evidence type="ECO:0000313" key="9">
    <source>
        <dbReference type="RefSeq" id="XP_046600508.1"/>
    </source>
</evidence>
<dbReference type="Proteomes" id="UP000829291">
    <property type="component" value="Chromosome 7"/>
</dbReference>
<dbReference type="Pfam" id="PF05485">
    <property type="entry name" value="THAP"/>
    <property type="match status" value="1"/>
</dbReference>
<dbReference type="InterPro" id="IPR006612">
    <property type="entry name" value="THAP_Znf"/>
</dbReference>
<name>A0ABM3GJQ6_NEOLC</name>
<evidence type="ECO:0000256" key="4">
    <source>
        <dbReference type="ARBA" id="ARBA00023125"/>
    </source>
</evidence>
<accession>A0ABM3GJQ6</accession>
<evidence type="ECO:0000256" key="6">
    <source>
        <dbReference type="SAM" id="MobiDB-lite"/>
    </source>
</evidence>
<dbReference type="InterPro" id="IPR029526">
    <property type="entry name" value="PGBD"/>
</dbReference>
<keyword evidence="2 5" id="KW-0863">Zinc-finger</keyword>
<evidence type="ECO:0000256" key="5">
    <source>
        <dbReference type="PROSITE-ProRule" id="PRU00309"/>
    </source>
</evidence>
<keyword evidence="3" id="KW-0862">Zinc</keyword>
<proteinExistence type="predicted"/>
<dbReference type="RefSeq" id="XP_046600508.1">
    <property type="nucleotide sequence ID" value="XM_046744552.1"/>
</dbReference>
<dbReference type="PROSITE" id="PS50950">
    <property type="entry name" value="ZF_THAP"/>
    <property type="match status" value="1"/>
</dbReference>
<evidence type="ECO:0000259" key="7">
    <source>
        <dbReference type="PROSITE" id="PS50950"/>
    </source>
</evidence>
<protein>
    <submittedName>
        <fullName evidence="9">Uncharacterized protein LOC124295257</fullName>
    </submittedName>
</protein>
<feature type="compositionally biased region" description="Polar residues" evidence="6">
    <location>
        <begin position="292"/>
        <end position="308"/>
    </location>
</feature>
<organism evidence="8 9">
    <name type="scientific">Neodiprion lecontei</name>
    <name type="common">Redheaded pine sawfly</name>
    <dbReference type="NCBI Taxonomy" id="441921"/>
    <lineage>
        <taxon>Eukaryota</taxon>
        <taxon>Metazoa</taxon>
        <taxon>Ecdysozoa</taxon>
        <taxon>Arthropoda</taxon>
        <taxon>Hexapoda</taxon>
        <taxon>Insecta</taxon>
        <taxon>Pterygota</taxon>
        <taxon>Neoptera</taxon>
        <taxon>Endopterygota</taxon>
        <taxon>Hymenoptera</taxon>
        <taxon>Tenthredinoidea</taxon>
        <taxon>Diprionidae</taxon>
        <taxon>Diprioninae</taxon>
        <taxon>Neodiprion</taxon>
    </lineage>
</organism>
<dbReference type="GeneID" id="124295257"/>
<sequence length="820" mass="93221">MSMKTAIKRNNTKRKRRTICFVPGCLSNSDNSPNKVFIAAPRNSAIRKKWAESVGLTRGLTGDRAVFNPGSWMHCCEDHFNLPEDAEHWDNYTVMGGPIRVKHGVVPHLNIQSREDETLVKSEPQDTFSSLRLSPKPSTPLEGHLVKSSTSGESFSCSANLLTVDDETNDYKLLVSDAISYYTSCDNSTQCNLLKTPRYVSKGCNTDSTLTINSSLGIKTTDIPYNLRSKQIAQVLMDDDAHEEALDEASSDEEDYLSQESSYSTESEDDFHEDENTSLEQRPSEVCAQRDGSVSENSENSTGDWPLTTLQGKNGYKWSTKILTRCSDRHLPSESKFVPGPVGPAAGLSTIEDFWSVLFTDEIFKIIVDNTNDKIENVCTGMISQGQTMQSYHHHTDMEEMKAYVALFYYSGAWKCSNVDIHELWSASNGLTFYRCVMPRMRFTFLSMCIRFDKKETRDEADKFAPIREVWNIFIRNCQICYNIHYKTTVGEQLLSFRGRCLFRRHMKAKPDKCGLQLKILNDATTAYLYHAIPYLGKVTLDGKLANESIPEYYLRAVTEPIHGSGRTITCDNWFTTIPMLDRFCDEPYNLTVTGTIHQHKREIPADFRVASQTVPHTKFCFSPKITLLSHTPEKNKIILLASTYSKSTEIIDGKPQIILHYNKTKGQTDCFDQLCHAYTVTKRTNRWPVRIFYGILDQAMVNSRILLKCLLVNTGSSEKVRAIDCMRRLALHLATPHLRARLENLSVRRNIRSGIAGILNIQKLSVDEERPYFSIRVRCGLCQRGSDRKSREKCPSCLRSMCNRHRAYICVECAPIEQK</sequence>
<reference evidence="9" key="1">
    <citation type="submission" date="2025-08" db="UniProtKB">
        <authorList>
            <consortium name="RefSeq"/>
        </authorList>
    </citation>
    <scope>IDENTIFICATION</scope>
    <source>
        <tissue evidence="9">Thorax and Abdomen</tissue>
    </source>
</reference>
<dbReference type="SMART" id="SM00980">
    <property type="entry name" value="THAP"/>
    <property type="match status" value="1"/>
</dbReference>
<feature type="compositionally biased region" description="Acidic residues" evidence="6">
    <location>
        <begin position="266"/>
        <end position="277"/>
    </location>
</feature>
<keyword evidence="8" id="KW-1185">Reference proteome</keyword>
<feature type="compositionally biased region" description="Acidic residues" evidence="6">
    <location>
        <begin position="242"/>
        <end position="257"/>
    </location>
</feature>
<feature type="domain" description="THAP-type" evidence="7">
    <location>
        <begin position="16"/>
        <end position="110"/>
    </location>
</feature>
<keyword evidence="4 5" id="KW-0238">DNA-binding</keyword>
<evidence type="ECO:0000256" key="1">
    <source>
        <dbReference type="ARBA" id="ARBA00022723"/>
    </source>
</evidence>
<evidence type="ECO:0000256" key="2">
    <source>
        <dbReference type="ARBA" id="ARBA00022771"/>
    </source>
</evidence>
<dbReference type="PANTHER" id="PTHR46599">
    <property type="entry name" value="PIGGYBAC TRANSPOSABLE ELEMENT-DERIVED PROTEIN 4"/>
    <property type="match status" value="1"/>
</dbReference>
<evidence type="ECO:0000313" key="8">
    <source>
        <dbReference type="Proteomes" id="UP000829291"/>
    </source>
</evidence>
<dbReference type="SUPFAM" id="SSF57716">
    <property type="entry name" value="Glucocorticoid receptor-like (DNA-binding domain)"/>
    <property type="match status" value="1"/>
</dbReference>
<gene>
    <name evidence="9" type="primary">LOC124295257</name>
</gene>
<keyword evidence="1" id="KW-0479">Metal-binding</keyword>